<protein>
    <submittedName>
        <fullName evidence="5">Acyl thioesterase</fullName>
    </submittedName>
</protein>
<evidence type="ECO:0000259" key="3">
    <source>
        <dbReference type="Pfam" id="PF13622"/>
    </source>
</evidence>
<feature type="domain" description="Acyl-CoA thioesterase-like N-terminal HotDog" evidence="3">
    <location>
        <begin position="38"/>
        <end position="122"/>
    </location>
</feature>
<dbReference type="InterPro" id="IPR029069">
    <property type="entry name" value="HotDog_dom_sf"/>
</dbReference>
<dbReference type="GO" id="GO:0006637">
    <property type="term" value="P:acyl-CoA metabolic process"/>
    <property type="evidence" value="ECO:0007669"/>
    <property type="project" value="InterPro"/>
</dbReference>
<comment type="similarity">
    <text evidence="1">Belongs to the C/M/P thioester hydrolase family.</text>
</comment>
<dbReference type="InterPro" id="IPR049449">
    <property type="entry name" value="TesB_ACOT8-like_N"/>
</dbReference>
<dbReference type="GO" id="GO:0009062">
    <property type="term" value="P:fatty acid catabolic process"/>
    <property type="evidence" value="ECO:0007669"/>
    <property type="project" value="TreeGrafter"/>
</dbReference>
<keyword evidence="2" id="KW-0378">Hydrolase</keyword>
<feature type="domain" description="Acyl-CoA thioesterase-like C-terminal" evidence="4">
    <location>
        <begin position="153"/>
        <end position="226"/>
    </location>
</feature>
<evidence type="ECO:0000313" key="6">
    <source>
        <dbReference type="Proteomes" id="UP000562682"/>
    </source>
</evidence>
<reference evidence="5 6" key="1">
    <citation type="submission" date="2020-05" db="EMBL/GenBank/DDBJ databases">
        <title>Identification and distribution of gene clusters putatively required for synthesis of sphingolipid metabolism inhibitors in phylogenetically diverse species of the filamentous fungus Fusarium.</title>
        <authorList>
            <person name="Kim H.-S."/>
            <person name="Busman M."/>
            <person name="Brown D.W."/>
            <person name="Divon H."/>
            <person name="Uhlig S."/>
            <person name="Proctor R.H."/>
        </authorList>
    </citation>
    <scope>NUCLEOTIDE SEQUENCE [LARGE SCALE GENOMIC DNA]</scope>
    <source>
        <strain evidence="5 6">NRRL 25311</strain>
    </source>
</reference>
<dbReference type="GO" id="GO:0047617">
    <property type="term" value="F:fatty acyl-CoA hydrolase activity"/>
    <property type="evidence" value="ECO:0007669"/>
    <property type="project" value="InterPro"/>
</dbReference>
<evidence type="ECO:0000256" key="2">
    <source>
        <dbReference type="ARBA" id="ARBA00022801"/>
    </source>
</evidence>
<evidence type="ECO:0000313" key="5">
    <source>
        <dbReference type="EMBL" id="KAF5691797.1"/>
    </source>
</evidence>
<accession>A0A8H6CTK7</accession>
<dbReference type="PANTHER" id="PTHR11066:SF34">
    <property type="entry name" value="ACYL-COENZYME A THIOESTERASE 8"/>
    <property type="match status" value="1"/>
</dbReference>
<evidence type="ECO:0000259" key="4">
    <source>
        <dbReference type="Pfam" id="PF20789"/>
    </source>
</evidence>
<proteinExistence type="inferred from homology"/>
<dbReference type="Pfam" id="PF20789">
    <property type="entry name" value="4HBT_3C"/>
    <property type="match status" value="1"/>
</dbReference>
<dbReference type="Proteomes" id="UP000562682">
    <property type="component" value="Unassembled WGS sequence"/>
</dbReference>
<dbReference type="InterPro" id="IPR049450">
    <property type="entry name" value="ACOT8-like_C"/>
</dbReference>
<dbReference type="CDD" id="cd03445">
    <property type="entry name" value="Thioesterase_II_repeat2"/>
    <property type="match status" value="1"/>
</dbReference>
<sequence>MVNPNSAVPSKASPDSNIFEIAASKDLGDDVFTNVYEQWLPPAGRGIYGGSVVTLSLAAAQKTVPCDFHIHSCQCTFLHPASVDRRQTFHVARTQQGSTFATRTVECRQQDDVIIIITVSFTRETRRVPGTVEHTVSPFEIPEPPGALSQERPEWTLTEPFQRHRIDVIDEPVSNNPSRKRRIFCQWFRFPGVIPESGGPGAHFHALAFLTDGYFILAAAQLHRIWRLPFALEPYRHFRPN</sequence>
<dbReference type="InterPro" id="IPR042171">
    <property type="entry name" value="Acyl-CoA_hotdog"/>
</dbReference>
<dbReference type="SUPFAM" id="SSF54637">
    <property type="entry name" value="Thioesterase/thiol ester dehydrase-isomerase"/>
    <property type="match status" value="2"/>
</dbReference>
<dbReference type="Gene3D" id="2.40.160.210">
    <property type="entry name" value="Acyl-CoA thioesterase, double hotdog domain"/>
    <property type="match status" value="1"/>
</dbReference>
<organism evidence="5 6">
    <name type="scientific">Fusarium denticulatum</name>
    <dbReference type="NCBI Taxonomy" id="48507"/>
    <lineage>
        <taxon>Eukaryota</taxon>
        <taxon>Fungi</taxon>
        <taxon>Dikarya</taxon>
        <taxon>Ascomycota</taxon>
        <taxon>Pezizomycotina</taxon>
        <taxon>Sordariomycetes</taxon>
        <taxon>Hypocreomycetidae</taxon>
        <taxon>Hypocreales</taxon>
        <taxon>Nectriaceae</taxon>
        <taxon>Fusarium</taxon>
        <taxon>Fusarium fujikuroi species complex</taxon>
    </lineage>
</organism>
<gene>
    <name evidence="5" type="ORF">FDENT_3164</name>
</gene>
<comment type="caution">
    <text evidence="5">The sequence shown here is derived from an EMBL/GenBank/DDBJ whole genome shotgun (WGS) entry which is preliminary data.</text>
</comment>
<evidence type="ECO:0000256" key="1">
    <source>
        <dbReference type="ARBA" id="ARBA00006538"/>
    </source>
</evidence>
<dbReference type="EMBL" id="JAAOAK010000073">
    <property type="protein sequence ID" value="KAF5691797.1"/>
    <property type="molecule type" value="Genomic_DNA"/>
</dbReference>
<keyword evidence="6" id="KW-1185">Reference proteome</keyword>
<dbReference type="AlphaFoldDB" id="A0A8H6CTK7"/>
<dbReference type="GO" id="GO:0005782">
    <property type="term" value="C:peroxisomal matrix"/>
    <property type="evidence" value="ECO:0007669"/>
    <property type="project" value="UniProtKB-SubCell"/>
</dbReference>
<dbReference type="Pfam" id="PF13622">
    <property type="entry name" value="4HBT_3"/>
    <property type="match status" value="1"/>
</dbReference>
<dbReference type="PANTHER" id="PTHR11066">
    <property type="entry name" value="ACYL-COA THIOESTERASE"/>
    <property type="match status" value="1"/>
</dbReference>
<name>A0A8H6CTK7_9HYPO</name>
<dbReference type="InterPro" id="IPR003703">
    <property type="entry name" value="Acyl_CoA_thio"/>
</dbReference>